<feature type="transmembrane region" description="Helical" evidence="2">
    <location>
        <begin position="302"/>
        <end position="318"/>
    </location>
</feature>
<feature type="transmembrane region" description="Helical" evidence="2">
    <location>
        <begin position="240"/>
        <end position="265"/>
    </location>
</feature>
<feature type="compositionally biased region" description="Basic and acidic residues" evidence="1">
    <location>
        <begin position="100"/>
        <end position="123"/>
    </location>
</feature>
<reference evidence="3" key="1">
    <citation type="submission" date="2020-08" db="EMBL/GenBank/DDBJ databases">
        <title>Genome public.</title>
        <authorList>
            <person name="Liu C."/>
            <person name="Sun Q."/>
        </authorList>
    </citation>
    <scope>NUCLEOTIDE SEQUENCE</scope>
    <source>
        <strain evidence="3">NSJ-28</strain>
    </source>
</reference>
<dbReference type="AlphaFoldDB" id="A0A923LTH8"/>
<dbReference type="RefSeq" id="WP_147573853.1">
    <property type="nucleotide sequence ID" value="NZ_JACOPL010000004.1"/>
</dbReference>
<evidence type="ECO:0000313" key="3">
    <source>
        <dbReference type="EMBL" id="MBC5725030.1"/>
    </source>
</evidence>
<feature type="region of interest" description="Disordered" evidence="1">
    <location>
        <begin position="38"/>
        <end position="162"/>
    </location>
</feature>
<name>A0A923LTH8_9FIRM</name>
<feature type="compositionally biased region" description="Low complexity" evidence="1">
    <location>
        <begin position="51"/>
        <end position="84"/>
    </location>
</feature>
<comment type="caution">
    <text evidence="3">The sequence shown here is derived from an EMBL/GenBank/DDBJ whole genome shotgun (WGS) entry which is preliminary data.</text>
</comment>
<feature type="transmembrane region" description="Helical" evidence="2">
    <location>
        <begin position="410"/>
        <end position="432"/>
    </location>
</feature>
<proteinExistence type="predicted"/>
<organism evidence="3 4">
    <name type="scientific">Agathobaculum faecis</name>
    <dbReference type="NCBI Taxonomy" id="2763013"/>
    <lineage>
        <taxon>Bacteria</taxon>
        <taxon>Bacillati</taxon>
        <taxon>Bacillota</taxon>
        <taxon>Clostridia</taxon>
        <taxon>Eubacteriales</taxon>
        <taxon>Butyricicoccaceae</taxon>
        <taxon>Agathobaculum</taxon>
    </lineage>
</organism>
<feature type="transmembrane region" description="Helical" evidence="2">
    <location>
        <begin position="683"/>
        <end position="703"/>
    </location>
</feature>
<keyword evidence="4" id="KW-1185">Reference proteome</keyword>
<feature type="compositionally biased region" description="Acidic residues" evidence="1">
    <location>
        <begin position="137"/>
        <end position="147"/>
    </location>
</feature>
<keyword evidence="2" id="KW-1133">Transmembrane helix</keyword>
<feature type="transmembrane region" description="Helical" evidence="2">
    <location>
        <begin position="709"/>
        <end position="729"/>
    </location>
</feature>
<dbReference type="Proteomes" id="UP000606499">
    <property type="component" value="Unassembled WGS sequence"/>
</dbReference>
<accession>A0A923LTH8</accession>
<feature type="transmembrane region" description="Helical" evidence="2">
    <location>
        <begin position="277"/>
        <end position="296"/>
    </location>
</feature>
<protein>
    <submittedName>
        <fullName evidence="3">Uncharacterized protein</fullName>
    </submittedName>
</protein>
<evidence type="ECO:0000256" key="2">
    <source>
        <dbReference type="SAM" id="Phobius"/>
    </source>
</evidence>
<feature type="transmembrane region" description="Helical" evidence="2">
    <location>
        <begin position="384"/>
        <end position="404"/>
    </location>
</feature>
<keyword evidence="2" id="KW-0472">Membrane</keyword>
<gene>
    <name evidence="3" type="ORF">H8S45_06110</name>
</gene>
<evidence type="ECO:0000256" key="1">
    <source>
        <dbReference type="SAM" id="MobiDB-lite"/>
    </source>
</evidence>
<evidence type="ECO:0000313" key="4">
    <source>
        <dbReference type="Proteomes" id="UP000606499"/>
    </source>
</evidence>
<keyword evidence="2" id="KW-0812">Transmembrane</keyword>
<feature type="transmembrane region" description="Helical" evidence="2">
    <location>
        <begin position="201"/>
        <end position="220"/>
    </location>
</feature>
<dbReference type="EMBL" id="JACOPL010000004">
    <property type="protein sequence ID" value="MBC5725030.1"/>
    <property type="molecule type" value="Genomic_DNA"/>
</dbReference>
<sequence>MDRKDETMNLDDIRAMLNDVPDTDEFDLDAIIAEVEGLAPATPKAQPRPSAAPVPEVRQPEPAAAAQPAAPRTRPVRAAAPTETQPRDSDDSTGEEEEDPRAARIATREARAEAKRQREEKRTAARAARRAAKAAVQEEEELYEDMTEQPPARRAARGERMSRKEARAARLAAEQQEEAEEIRLRDPAQAARSFKRRARGLSVRSVIVLILAAAAAYLSLAPSFDVLPLPVVLDAVENPGIGIGVLLLLQFIALFLGVDVFGMGFNSLFHGAPDRASLVSFAIVASLLHGASIIVFENAPGVQVPYLAVSILLLYAAMREERGRYAAQARAYQAICSAEQPMAVYSHYDREDDACRAVKGPLHDDKAFLLEMERPDTVDRFSMIYVPIALAASIIFALVASVARGEPVRFFWAFSAILSVSAPLGLLCAFGASYKNISRRLLGSGAALAGARQANLLRGTEEVVLTENDLFPAGSISLEALQNAGRMSDDKLLGCAAALADAAGLELGRVLTEAVRERYGVTLAARNVQFVEGGLAGEIGGSRMVLGTAALMVKLGQRIRSGQTEDETVSAYLVVDNVLAGALLLRYQPTKSTYQAMRLMRRMHMNAALAVRDFNISPAMVESQFDLRRGFADQPEPDSVRRLLDPTYAKADAPAAILVREGAGPFLQVLRCADKLAGAVRSALTLGAFAGICGMLIVFYLVFQNAVDALPVLHLLLYLLIWYVPVFIITQQTH</sequence>